<dbReference type="Proteomes" id="UP000694569">
    <property type="component" value="Unplaced"/>
</dbReference>
<evidence type="ECO:0000256" key="5">
    <source>
        <dbReference type="ARBA" id="ARBA00022771"/>
    </source>
</evidence>
<dbReference type="PROSITE" id="PS50097">
    <property type="entry name" value="BTB"/>
    <property type="match status" value="2"/>
</dbReference>
<dbReference type="PANTHER" id="PTHR46105:SF27">
    <property type="entry name" value="TRANSCRIPTIONAL REGULATOR KAISO"/>
    <property type="match status" value="1"/>
</dbReference>
<evidence type="ECO:0000313" key="16">
    <source>
        <dbReference type="Proteomes" id="UP000694569"/>
    </source>
</evidence>
<comment type="subcellular location">
    <subcellularLocation>
        <location evidence="1">Nucleus</location>
    </subcellularLocation>
</comment>
<feature type="compositionally biased region" description="Pro residues" evidence="12">
    <location>
        <begin position="550"/>
        <end position="586"/>
    </location>
</feature>
<dbReference type="PANTHER" id="PTHR46105">
    <property type="entry name" value="AGAP004733-PA"/>
    <property type="match status" value="1"/>
</dbReference>
<evidence type="ECO:0000313" key="15">
    <source>
        <dbReference type="Ensembl" id="ENSLLEP00000030370.1"/>
    </source>
</evidence>
<feature type="compositionally biased region" description="Polar residues" evidence="12">
    <location>
        <begin position="282"/>
        <end position="291"/>
    </location>
</feature>
<dbReference type="SUPFAM" id="SSF54695">
    <property type="entry name" value="POZ domain"/>
    <property type="match status" value="2"/>
</dbReference>
<feature type="compositionally biased region" description="Low complexity" evidence="12">
    <location>
        <begin position="587"/>
        <end position="599"/>
    </location>
</feature>
<evidence type="ECO:0000256" key="3">
    <source>
        <dbReference type="ARBA" id="ARBA00022723"/>
    </source>
</evidence>
<evidence type="ECO:0000256" key="10">
    <source>
        <dbReference type="ARBA" id="ARBA00023242"/>
    </source>
</evidence>
<organism evidence="15 16">
    <name type="scientific">Leptobrachium leishanense</name>
    <name type="common">Leishan spiny toad</name>
    <dbReference type="NCBI Taxonomy" id="445787"/>
    <lineage>
        <taxon>Eukaryota</taxon>
        <taxon>Metazoa</taxon>
        <taxon>Chordata</taxon>
        <taxon>Craniata</taxon>
        <taxon>Vertebrata</taxon>
        <taxon>Euteleostomi</taxon>
        <taxon>Amphibia</taxon>
        <taxon>Batrachia</taxon>
        <taxon>Anura</taxon>
        <taxon>Pelobatoidea</taxon>
        <taxon>Megophryidae</taxon>
        <taxon>Leptobrachium</taxon>
    </lineage>
</organism>
<dbReference type="Gene3D" id="3.30.160.60">
    <property type="entry name" value="Classic Zinc Finger"/>
    <property type="match status" value="3"/>
</dbReference>
<feature type="compositionally biased region" description="Polar residues" evidence="12">
    <location>
        <begin position="465"/>
        <end position="499"/>
    </location>
</feature>
<sequence length="1019" mass="111715">MDTKKLITATDTQYSGSLLQALNDQRMQGLFCDVTVIVEDRKFRAHKNILSACSTYFHQLFCLAGQVVELNFVRADIFAEILNYIYTAKIVRVKCDMLDELIKSGQLLGVPFIADLGIPLSHVKNISVQEMDAKKVITATDKQYSGSLLQALNDQRMQGLFCDVTIIIEDRKFRAHKNILSACSSYFYQLFCVSGQVVELNFVKADIFAEILNYIYTAKIVCVKQDMFEDLIRSGQLLGVPFIAELGIPMSYVRSMAGDGNDSSGDDLSIADLNKPEFQKYSVRQSASKNTDMPVITKESSSSREEAKAKKKGLDSKKEDSENVTCSKMSTEEPTSSSKMEVVQRPTSPNNPYFNSEKPTKCTDDHSVQSCKPSDLSVQNTQPPIQNTQSTSSPVQTTQPTTLPVQNTQPATPPVKNTLSTTPPTQNTLSTTTPVQSIRPSTPPAQSTRPPTPPAQSTQLPTPPAQSTRPPTPSAQSTGPPTLPAQSTGPPTLPVQSTGPPTPPAQSTRPPTPPAQSTPPSTLPAQSTPPPPLPAQNTLPSTSATENTQPPTPPAQNTQPPTPPAQNTQPPTPPAQNTQPPTPPVQNTPLTSQPVQNPQPLQPLVQSIQLPNLPLRNSLYFIHPDQNKQPSILLPMSINTNMVAHHSNAPLVASGENKISLSAMAQNPTSLTSPTSASSQGPIIRPANLEFPKLIQSGNFLPKTEIKLGGHRISVPVSNVTQNKTISVDGSGVQRKPVMPFSQNFSKPDELKMKHSDAASGSRMDGKKIITLGKTSEIGGLSTGCKVYANIGEDTYDIVIPIKDEPDEGLSKTDDDGFPNQKRMKMKDDDHYELIVDGRVYYICIVCKRSYVCLKSLRRHFNVHSWEKKYPCRYCERVFPLAEYRTKHEINHTGERRYQCLTCGSTFRNYHLTSSHIKSVHSLDPSGDSKLYRLNPCKTLQLRHPGYVTDPPNNAPVVSDGGIVYDIDPDKPQPASEETTSAPTAAPKPVNWDSIFLHQNNRNVSDSSTEFEFIIPESY</sequence>
<name>A0A8C5Q156_9ANUR</name>
<dbReference type="SMART" id="SM00355">
    <property type="entry name" value="ZnF_C2H2"/>
    <property type="match status" value="3"/>
</dbReference>
<feature type="domain" description="BTB" evidence="13">
    <location>
        <begin position="32"/>
        <end position="94"/>
    </location>
</feature>
<feature type="domain" description="BTB" evidence="13">
    <location>
        <begin position="162"/>
        <end position="220"/>
    </location>
</feature>
<evidence type="ECO:0000256" key="1">
    <source>
        <dbReference type="ARBA" id="ARBA00004123"/>
    </source>
</evidence>
<dbReference type="Pfam" id="PF00651">
    <property type="entry name" value="BTB"/>
    <property type="match status" value="2"/>
</dbReference>
<evidence type="ECO:0000259" key="13">
    <source>
        <dbReference type="PROSITE" id="PS50097"/>
    </source>
</evidence>
<keyword evidence="10" id="KW-0539">Nucleus</keyword>
<keyword evidence="8" id="KW-0238">DNA-binding</keyword>
<keyword evidence="3" id="KW-0479">Metal-binding</keyword>
<feature type="compositionally biased region" description="Low complexity" evidence="12">
    <location>
        <begin position="386"/>
        <end position="410"/>
    </location>
</feature>
<dbReference type="FunFam" id="3.30.710.10:FF:000077">
    <property type="entry name" value="transcriptional regulator Kaiso isoform X1"/>
    <property type="match status" value="1"/>
</dbReference>
<keyword evidence="7" id="KW-0805">Transcription regulation</keyword>
<feature type="compositionally biased region" description="Low complexity" evidence="12">
    <location>
        <begin position="974"/>
        <end position="987"/>
    </location>
</feature>
<dbReference type="PROSITE" id="PS00028">
    <property type="entry name" value="ZINC_FINGER_C2H2_1"/>
    <property type="match status" value="3"/>
</dbReference>
<feature type="region of interest" description="Disordered" evidence="12">
    <location>
        <begin position="730"/>
        <end position="751"/>
    </location>
</feature>
<feature type="compositionally biased region" description="Pro residues" evidence="12">
    <location>
        <begin position="500"/>
        <end position="517"/>
    </location>
</feature>
<feature type="region of interest" description="Disordered" evidence="12">
    <location>
        <begin position="967"/>
        <end position="988"/>
    </location>
</feature>
<gene>
    <name evidence="15" type="primary">ZBTB33</name>
</gene>
<dbReference type="CDD" id="cd18219">
    <property type="entry name" value="BTB_POZ_ZBTB33_KAISO"/>
    <property type="match status" value="2"/>
</dbReference>
<dbReference type="InterPro" id="IPR036236">
    <property type="entry name" value="Znf_C2H2_sf"/>
</dbReference>
<dbReference type="PROSITE" id="PS50157">
    <property type="entry name" value="ZINC_FINGER_C2H2_2"/>
    <property type="match status" value="3"/>
</dbReference>
<dbReference type="GO" id="GO:0005634">
    <property type="term" value="C:nucleus"/>
    <property type="evidence" value="ECO:0007669"/>
    <property type="project" value="UniProtKB-SubCell"/>
</dbReference>
<evidence type="ECO:0000256" key="9">
    <source>
        <dbReference type="ARBA" id="ARBA00023163"/>
    </source>
</evidence>
<feature type="compositionally biased region" description="Polar residues" evidence="12">
    <location>
        <begin position="368"/>
        <end position="385"/>
    </location>
</feature>
<protein>
    <submittedName>
        <fullName evidence="15">Zinc finger and BTB domain containing 33</fullName>
    </submittedName>
</protein>
<reference evidence="15" key="2">
    <citation type="submission" date="2025-09" db="UniProtKB">
        <authorList>
            <consortium name="Ensembl"/>
        </authorList>
    </citation>
    <scope>IDENTIFICATION</scope>
</reference>
<dbReference type="GeneTree" id="ENSGT00940000157481"/>
<keyword evidence="2" id="KW-0678">Repressor</keyword>
<dbReference type="FunFam" id="3.30.160.60:FF:000235">
    <property type="entry name" value="Zinc finger and BTB domain containing 38"/>
    <property type="match status" value="1"/>
</dbReference>
<keyword evidence="16" id="KW-1185">Reference proteome</keyword>
<dbReference type="Ensembl" id="ENSLLET00000031537.1">
    <property type="protein sequence ID" value="ENSLLEP00000030370.1"/>
    <property type="gene ID" value="ENSLLEG00000019244.1"/>
</dbReference>
<feature type="compositionally biased region" description="Basic and acidic residues" evidence="12">
    <location>
        <begin position="301"/>
        <end position="321"/>
    </location>
</feature>
<feature type="compositionally biased region" description="Polar residues" evidence="12">
    <location>
        <begin position="323"/>
        <end position="354"/>
    </location>
</feature>
<dbReference type="GO" id="GO:0000981">
    <property type="term" value="F:DNA-binding transcription factor activity, RNA polymerase II-specific"/>
    <property type="evidence" value="ECO:0007669"/>
    <property type="project" value="TreeGrafter"/>
</dbReference>
<dbReference type="SUPFAM" id="SSF57667">
    <property type="entry name" value="beta-beta-alpha zinc fingers"/>
    <property type="match status" value="1"/>
</dbReference>
<keyword evidence="9" id="KW-0804">Transcription</keyword>
<dbReference type="GO" id="GO:0008270">
    <property type="term" value="F:zinc ion binding"/>
    <property type="evidence" value="ECO:0007669"/>
    <property type="project" value="UniProtKB-KW"/>
</dbReference>
<feature type="compositionally biased region" description="Basic and acidic residues" evidence="12">
    <location>
        <begin position="358"/>
        <end position="367"/>
    </location>
</feature>
<dbReference type="SMART" id="SM00225">
    <property type="entry name" value="BTB"/>
    <property type="match status" value="2"/>
</dbReference>
<feature type="domain" description="C2H2-type" evidence="14">
    <location>
        <begin position="870"/>
        <end position="897"/>
    </location>
</feature>
<evidence type="ECO:0000259" key="14">
    <source>
        <dbReference type="PROSITE" id="PS50157"/>
    </source>
</evidence>
<keyword evidence="4" id="KW-0677">Repeat</keyword>
<dbReference type="AlphaFoldDB" id="A0A8C5Q156"/>
<evidence type="ECO:0000256" key="7">
    <source>
        <dbReference type="ARBA" id="ARBA00023015"/>
    </source>
</evidence>
<dbReference type="OrthoDB" id="6359816at2759"/>
<feature type="region of interest" description="Disordered" evidence="12">
    <location>
        <begin position="282"/>
        <end position="599"/>
    </location>
</feature>
<reference evidence="15" key="1">
    <citation type="submission" date="2025-08" db="UniProtKB">
        <authorList>
            <consortium name="Ensembl"/>
        </authorList>
    </citation>
    <scope>IDENTIFICATION</scope>
</reference>
<evidence type="ECO:0000256" key="11">
    <source>
        <dbReference type="PROSITE-ProRule" id="PRU00042"/>
    </source>
</evidence>
<accession>A0A8C5Q156</accession>
<feature type="compositionally biased region" description="Low complexity" evidence="12">
    <location>
        <begin position="444"/>
        <end position="459"/>
    </location>
</feature>
<dbReference type="FunFam" id="3.30.160.60:FF:000749">
    <property type="entry name" value="Transcriptional regulator Kaiso"/>
    <property type="match status" value="1"/>
</dbReference>
<evidence type="ECO:0000256" key="4">
    <source>
        <dbReference type="ARBA" id="ARBA00022737"/>
    </source>
</evidence>
<dbReference type="InterPro" id="IPR050457">
    <property type="entry name" value="ZnFinger_BTB_dom_contain"/>
</dbReference>
<dbReference type="Gene3D" id="3.30.710.10">
    <property type="entry name" value="Potassium Channel Kv1.1, Chain A"/>
    <property type="match status" value="2"/>
</dbReference>
<dbReference type="InterPro" id="IPR000210">
    <property type="entry name" value="BTB/POZ_dom"/>
</dbReference>
<evidence type="ECO:0000256" key="2">
    <source>
        <dbReference type="ARBA" id="ARBA00022491"/>
    </source>
</evidence>
<keyword evidence="6" id="KW-0862">Zinc</keyword>
<evidence type="ECO:0000256" key="12">
    <source>
        <dbReference type="SAM" id="MobiDB-lite"/>
    </source>
</evidence>
<dbReference type="InterPro" id="IPR011333">
    <property type="entry name" value="SKP1/BTB/POZ_sf"/>
</dbReference>
<feature type="domain" description="C2H2-type" evidence="14">
    <location>
        <begin position="842"/>
        <end position="869"/>
    </location>
</feature>
<dbReference type="GO" id="GO:0000978">
    <property type="term" value="F:RNA polymerase II cis-regulatory region sequence-specific DNA binding"/>
    <property type="evidence" value="ECO:0007669"/>
    <property type="project" value="TreeGrafter"/>
</dbReference>
<evidence type="ECO:0000256" key="8">
    <source>
        <dbReference type="ARBA" id="ARBA00023125"/>
    </source>
</evidence>
<feature type="domain" description="C2H2-type" evidence="14">
    <location>
        <begin position="898"/>
        <end position="926"/>
    </location>
</feature>
<keyword evidence="5 11" id="KW-0863">Zinc-finger</keyword>
<dbReference type="InterPro" id="IPR013087">
    <property type="entry name" value="Znf_C2H2_type"/>
</dbReference>
<feature type="compositionally biased region" description="Low complexity" evidence="12">
    <location>
        <begin position="417"/>
        <end position="433"/>
    </location>
</feature>
<proteinExistence type="predicted"/>
<evidence type="ECO:0000256" key="6">
    <source>
        <dbReference type="ARBA" id="ARBA00022833"/>
    </source>
</evidence>